<gene>
    <name evidence="12" type="primary">atpB</name>
    <name evidence="14" type="ORF">EHV23_09685</name>
</gene>
<comment type="subcellular location">
    <subcellularLocation>
        <location evidence="12 13">Cell membrane</location>
        <topology evidence="12 13">Multi-pass membrane protein</topology>
    </subcellularLocation>
    <subcellularLocation>
        <location evidence="1">Membrane</location>
        <topology evidence="1">Multi-pass membrane protein</topology>
    </subcellularLocation>
</comment>
<dbReference type="PANTHER" id="PTHR42823:SF3">
    <property type="entry name" value="ATP SYNTHASE SUBUNIT A, CHLOROPLASTIC"/>
    <property type="match status" value="1"/>
</dbReference>
<dbReference type="Pfam" id="PF00119">
    <property type="entry name" value="ATP-synt_A"/>
    <property type="match status" value="1"/>
</dbReference>
<evidence type="ECO:0000256" key="11">
    <source>
        <dbReference type="ARBA" id="ARBA00023310"/>
    </source>
</evidence>
<dbReference type="PROSITE" id="PS00449">
    <property type="entry name" value="ATPASE_A"/>
    <property type="match status" value="1"/>
</dbReference>
<evidence type="ECO:0000313" key="14">
    <source>
        <dbReference type="EMBL" id="RRN43688.1"/>
    </source>
</evidence>
<dbReference type="RefSeq" id="WP_125095892.1">
    <property type="nucleotide sequence ID" value="NZ_RRUE01000002.1"/>
</dbReference>
<keyword evidence="6 12" id="KW-0812">Transmembrane</keyword>
<keyword evidence="3 12" id="KW-0813">Transport</keyword>
<comment type="caution">
    <text evidence="14">The sequence shown here is derived from an EMBL/GenBank/DDBJ whole genome shotgun (WGS) entry which is preliminary data.</text>
</comment>
<dbReference type="OrthoDB" id="9789241at2"/>
<feature type="transmembrane region" description="Helical" evidence="12">
    <location>
        <begin position="145"/>
        <end position="164"/>
    </location>
</feature>
<keyword evidence="15" id="KW-1185">Reference proteome</keyword>
<evidence type="ECO:0000256" key="3">
    <source>
        <dbReference type="ARBA" id="ARBA00022448"/>
    </source>
</evidence>
<evidence type="ECO:0000256" key="7">
    <source>
        <dbReference type="ARBA" id="ARBA00022781"/>
    </source>
</evidence>
<sequence>MATEGTHGPANAAEYIVHHLANANSSGHPQKAIVDFSIINYDTIFWSVLMGILACGLMWMVARRITSGVPGRFTGAIEFLVEYVNEQARSIIHGDIRYIAPLALTVFVWVVFMNTLDLVPVDLVPAIVSGLGISHYQRILPTADLNATLAMALVVLFASLYYGVKIKKTHFFGELISAPFGSGGNSGIGLLFKPILWVCNLTLQVIEYLSKTVSLGMRLFGNMFAGEMVFMLLALLGALATWWGAGLHFALGLVWAIFHILIIVLQGFIFMMLTLIYLGQAHDAH</sequence>
<protein>
    <recommendedName>
        <fullName evidence="12 13">ATP synthase subunit a</fullName>
    </recommendedName>
    <alternativeName>
        <fullName evidence="12">ATP synthase F0 sector subunit a</fullName>
    </alternativeName>
    <alternativeName>
        <fullName evidence="12">F-ATPase subunit 6</fullName>
    </alternativeName>
</protein>
<dbReference type="NCBIfam" id="TIGR01131">
    <property type="entry name" value="ATP_synt_6_or_A"/>
    <property type="match status" value="1"/>
</dbReference>
<dbReference type="SUPFAM" id="SSF81336">
    <property type="entry name" value="F1F0 ATP synthase subunit A"/>
    <property type="match status" value="1"/>
</dbReference>
<evidence type="ECO:0000256" key="4">
    <source>
        <dbReference type="ARBA" id="ARBA00022475"/>
    </source>
</evidence>
<feature type="transmembrane region" description="Helical" evidence="12">
    <location>
        <begin position="98"/>
        <end position="116"/>
    </location>
</feature>
<dbReference type="GO" id="GO:0046933">
    <property type="term" value="F:proton-transporting ATP synthase activity, rotational mechanism"/>
    <property type="evidence" value="ECO:0007669"/>
    <property type="project" value="UniProtKB-UniRule"/>
</dbReference>
<dbReference type="Proteomes" id="UP000270261">
    <property type="component" value="Unassembled WGS sequence"/>
</dbReference>
<evidence type="ECO:0000256" key="6">
    <source>
        <dbReference type="ARBA" id="ARBA00022692"/>
    </source>
</evidence>
<keyword evidence="14" id="KW-0378">Hydrolase</keyword>
<keyword evidence="9 12" id="KW-0406">Ion transport</keyword>
<keyword evidence="10 12" id="KW-0472">Membrane</keyword>
<evidence type="ECO:0000256" key="10">
    <source>
        <dbReference type="ARBA" id="ARBA00023136"/>
    </source>
</evidence>
<dbReference type="NCBIfam" id="NF004477">
    <property type="entry name" value="PRK05815.1-1"/>
    <property type="match status" value="1"/>
</dbReference>
<evidence type="ECO:0000256" key="2">
    <source>
        <dbReference type="ARBA" id="ARBA00006810"/>
    </source>
</evidence>
<feature type="transmembrane region" description="Helical" evidence="12">
    <location>
        <begin position="44"/>
        <end position="62"/>
    </location>
</feature>
<accession>A0A426FMI0</accession>
<dbReference type="FunFam" id="1.20.120.220:FF:000002">
    <property type="entry name" value="ATP synthase subunit a"/>
    <property type="match status" value="1"/>
</dbReference>
<dbReference type="PANTHER" id="PTHR42823">
    <property type="entry name" value="ATP SYNTHASE SUBUNIT A, CHLOROPLASTIC"/>
    <property type="match status" value="1"/>
</dbReference>
<comment type="function">
    <text evidence="12 13">Key component of the proton channel; it plays a direct role in the translocation of protons across the membrane.</text>
</comment>
<keyword evidence="4 12" id="KW-1003">Cell membrane</keyword>
<dbReference type="EMBL" id="RRUE01000002">
    <property type="protein sequence ID" value="RRN43688.1"/>
    <property type="molecule type" value="Genomic_DNA"/>
</dbReference>
<dbReference type="GO" id="GO:0016787">
    <property type="term" value="F:hydrolase activity"/>
    <property type="evidence" value="ECO:0007669"/>
    <property type="project" value="UniProtKB-KW"/>
</dbReference>
<dbReference type="HAMAP" id="MF_01393">
    <property type="entry name" value="ATP_synth_a_bact"/>
    <property type="match status" value="1"/>
</dbReference>
<dbReference type="CDD" id="cd00310">
    <property type="entry name" value="ATP-synt_Fo_a_6"/>
    <property type="match status" value="1"/>
</dbReference>
<feature type="transmembrane region" description="Helical" evidence="12">
    <location>
        <begin position="249"/>
        <end position="278"/>
    </location>
</feature>
<evidence type="ECO:0000256" key="12">
    <source>
        <dbReference type="HAMAP-Rule" id="MF_01393"/>
    </source>
</evidence>
<evidence type="ECO:0000256" key="8">
    <source>
        <dbReference type="ARBA" id="ARBA00022989"/>
    </source>
</evidence>
<organism evidence="14 15">
    <name type="scientific">Lautropia dentalis</name>
    <dbReference type="NCBI Taxonomy" id="2490857"/>
    <lineage>
        <taxon>Bacteria</taxon>
        <taxon>Pseudomonadati</taxon>
        <taxon>Pseudomonadota</taxon>
        <taxon>Betaproteobacteria</taxon>
        <taxon>Burkholderiales</taxon>
        <taxon>Burkholderiaceae</taxon>
        <taxon>Lautropia</taxon>
    </lineage>
</organism>
<comment type="similarity">
    <text evidence="2 12 13">Belongs to the ATPase A chain family.</text>
</comment>
<dbReference type="InterPro" id="IPR035908">
    <property type="entry name" value="F0_ATP_A_sf"/>
</dbReference>
<evidence type="ECO:0000313" key="15">
    <source>
        <dbReference type="Proteomes" id="UP000270261"/>
    </source>
</evidence>
<evidence type="ECO:0000256" key="1">
    <source>
        <dbReference type="ARBA" id="ARBA00004141"/>
    </source>
</evidence>
<keyword evidence="7 12" id="KW-0375">Hydrogen ion transport</keyword>
<reference evidence="14 15" key="1">
    <citation type="submission" date="2018-11" db="EMBL/GenBank/DDBJ databases">
        <title>Genome sequencing of Lautropia sp. KCOM 2505 (= ChDC F240).</title>
        <authorList>
            <person name="Kook J.-K."/>
            <person name="Park S.-N."/>
            <person name="Lim Y.K."/>
        </authorList>
    </citation>
    <scope>NUCLEOTIDE SEQUENCE [LARGE SCALE GENOMIC DNA]</scope>
    <source>
        <strain evidence="14 15">KCOM 2505</strain>
    </source>
</reference>
<feature type="transmembrane region" description="Helical" evidence="12">
    <location>
        <begin position="219"/>
        <end position="243"/>
    </location>
</feature>
<keyword evidence="5 12" id="KW-0138">CF(0)</keyword>
<dbReference type="InterPro" id="IPR045082">
    <property type="entry name" value="ATP_syn_F0_a_bact/chloroplast"/>
</dbReference>
<dbReference type="AlphaFoldDB" id="A0A426FMI0"/>
<proteinExistence type="inferred from homology"/>
<dbReference type="GO" id="GO:0045259">
    <property type="term" value="C:proton-transporting ATP synthase complex"/>
    <property type="evidence" value="ECO:0007669"/>
    <property type="project" value="UniProtKB-KW"/>
</dbReference>
<dbReference type="InterPro" id="IPR000568">
    <property type="entry name" value="ATP_synth_F0_asu"/>
</dbReference>
<dbReference type="GO" id="GO:0042777">
    <property type="term" value="P:proton motive force-driven plasma membrane ATP synthesis"/>
    <property type="evidence" value="ECO:0007669"/>
    <property type="project" value="TreeGrafter"/>
</dbReference>
<evidence type="ECO:0000256" key="9">
    <source>
        <dbReference type="ARBA" id="ARBA00023065"/>
    </source>
</evidence>
<evidence type="ECO:0000256" key="5">
    <source>
        <dbReference type="ARBA" id="ARBA00022547"/>
    </source>
</evidence>
<keyword evidence="11 12" id="KW-0066">ATP synthesis</keyword>
<dbReference type="GO" id="GO:0005886">
    <property type="term" value="C:plasma membrane"/>
    <property type="evidence" value="ECO:0007669"/>
    <property type="project" value="UniProtKB-SubCell"/>
</dbReference>
<dbReference type="Gene3D" id="1.20.120.220">
    <property type="entry name" value="ATP synthase, F0 complex, subunit A"/>
    <property type="match status" value="1"/>
</dbReference>
<evidence type="ECO:0000256" key="13">
    <source>
        <dbReference type="RuleBase" id="RU000483"/>
    </source>
</evidence>
<dbReference type="InterPro" id="IPR023011">
    <property type="entry name" value="ATP_synth_F0_asu_AS"/>
</dbReference>
<name>A0A426FMI0_9BURK</name>
<keyword evidence="8 12" id="KW-1133">Transmembrane helix</keyword>